<dbReference type="HOGENOM" id="CLU_1255197_0_0_6"/>
<evidence type="ECO:0000313" key="2">
    <source>
        <dbReference type="EMBL" id="ABD81628.1"/>
    </source>
</evidence>
<dbReference type="EMBL" id="CP000282">
    <property type="protein sequence ID" value="ABD81628.1"/>
    <property type="molecule type" value="Genomic_DNA"/>
</dbReference>
<dbReference type="Proteomes" id="UP000001947">
    <property type="component" value="Chromosome"/>
</dbReference>
<sequence length="220" mass="23019">MNYKSITTATLLCAAISSGAVAQESAQATANHSSEAELDLLMMVVDESDTPTTVVNRIPLPPAIVEEIALPDVELEEPALDNVQETVDSIASETTTAVTEAVNDIISSGSLGSLPDDITDAIPAEDIGDAVGEAIEGIEDVIDLDESVNIDTEINSAIDDLESSLDAAELDSAIDNLENDVTLESLEGSIETELESDLETELNTETDESNTVLDGVDLGL</sequence>
<accession>Q21I51</accession>
<dbReference type="STRING" id="203122.Sde_2368"/>
<dbReference type="AlphaFoldDB" id="Q21I51"/>
<protein>
    <submittedName>
        <fullName evidence="2">Uncharacterized protein</fullName>
    </submittedName>
</protein>
<gene>
    <name evidence="2" type="ordered locus">Sde_2368</name>
</gene>
<keyword evidence="3" id="KW-1185">Reference proteome</keyword>
<organism evidence="2 3">
    <name type="scientific">Saccharophagus degradans (strain 2-40 / ATCC 43961 / DSM 17024)</name>
    <dbReference type="NCBI Taxonomy" id="203122"/>
    <lineage>
        <taxon>Bacteria</taxon>
        <taxon>Pseudomonadati</taxon>
        <taxon>Pseudomonadota</taxon>
        <taxon>Gammaproteobacteria</taxon>
        <taxon>Cellvibrionales</taxon>
        <taxon>Cellvibrionaceae</taxon>
        <taxon>Saccharophagus</taxon>
    </lineage>
</organism>
<dbReference type="KEGG" id="sde:Sde_2368"/>
<reference evidence="2 3" key="1">
    <citation type="journal article" date="2008" name="PLoS Genet.">
        <title>Complete genome sequence of the complex carbohydrate-degrading marine bacterium, Saccharophagus degradans strain 2-40 T.</title>
        <authorList>
            <person name="Weiner R.M."/>
            <person name="Taylor L.E.II."/>
            <person name="Henrissat B."/>
            <person name="Hauser L."/>
            <person name="Land M."/>
            <person name="Coutinho P.M."/>
            <person name="Rancurel C."/>
            <person name="Saunders E.H."/>
            <person name="Longmire A.G."/>
            <person name="Zhang H."/>
            <person name="Bayer E.A."/>
            <person name="Gilbert H.J."/>
            <person name="Larimer F."/>
            <person name="Zhulin I.B."/>
            <person name="Ekborg N.A."/>
            <person name="Lamed R."/>
            <person name="Richardson P.M."/>
            <person name="Borovok I."/>
            <person name="Hutcheson S."/>
        </authorList>
    </citation>
    <scope>NUCLEOTIDE SEQUENCE [LARGE SCALE GENOMIC DNA]</scope>
    <source>
        <strain evidence="3">2-40 / ATCC 43961 / DSM 17024</strain>
    </source>
</reference>
<feature type="chain" id="PRO_5004200526" evidence="1">
    <location>
        <begin position="23"/>
        <end position="220"/>
    </location>
</feature>
<name>Q21I51_SACD2</name>
<proteinExistence type="predicted"/>
<dbReference type="RefSeq" id="WP_011468845.1">
    <property type="nucleotide sequence ID" value="NC_007912.1"/>
</dbReference>
<keyword evidence="1" id="KW-0732">Signal</keyword>
<feature type="signal peptide" evidence="1">
    <location>
        <begin position="1"/>
        <end position="22"/>
    </location>
</feature>
<dbReference type="GeneID" id="98614032"/>
<evidence type="ECO:0000313" key="3">
    <source>
        <dbReference type="Proteomes" id="UP000001947"/>
    </source>
</evidence>
<evidence type="ECO:0000256" key="1">
    <source>
        <dbReference type="SAM" id="SignalP"/>
    </source>
</evidence>